<evidence type="ECO:0000256" key="1">
    <source>
        <dbReference type="ARBA" id="ARBA00022729"/>
    </source>
</evidence>
<protein>
    <submittedName>
        <fullName evidence="4">Outer membrane beta-barrel protein</fullName>
    </submittedName>
</protein>
<evidence type="ECO:0000259" key="3">
    <source>
        <dbReference type="Pfam" id="PF13505"/>
    </source>
</evidence>
<keyword evidence="1 2" id="KW-0732">Signal</keyword>
<feature type="signal peptide" evidence="2">
    <location>
        <begin position="1"/>
        <end position="23"/>
    </location>
</feature>
<feature type="domain" description="Outer membrane protein beta-barrel" evidence="3">
    <location>
        <begin position="10"/>
        <end position="184"/>
    </location>
</feature>
<dbReference type="Pfam" id="PF13505">
    <property type="entry name" value="OMP_b-brl"/>
    <property type="match status" value="1"/>
</dbReference>
<evidence type="ECO:0000256" key="2">
    <source>
        <dbReference type="SAM" id="SignalP"/>
    </source>
</evidence>
<dbReference type="Proteomes" id="UP000594459">
    <property type="component" value="Chromosome"/>
</dbReference>
<keyword evidence="5" id="KW-1185">Reference proteome</keyword>
<gene>
    <name evidence="4" type="ORF">IRL76_05025</name>
</gene>
<dbReference type="RefSeq" id="WP_200983696.1">
    <property type="nucleotide sequence ID" value="NZ_CP064654.1"/>
</dbReference>
<dbReference type="InterPro" id="IPR027385">
    <property type="entry name" value="Beta-barrel_OMP"/>
</dbReference>
<name>A0A7S8IWE1_9SPHN</name>
<dbReference type="EMBL" id="CP064654">
    <property type="protein sequence ID" value="QPC99901.1"/>
    <property type="molecule type" value="Genomic_DNA"/>
</dbReference>
<feature type="chain" id="PRO_5032671527" evidence="2">
    <location>
        <begin position="24"/>
        <end position="184"/>
    </location>
</feature>
<dbReference type="SUPFAM" id="SSF56925">
    <property type="entry name" value="OMPA-like"/>
    <property type="match status" value="1"/>
</dbReference>
<dbReference type="AlphaFoldDB" id="A0A7S8IWE1"/>
<evidence type="ECO:0000313" key="5">
    <source>
        <dbReference type="Proteomes" id="UP000594459"/>
    </source>
</evidence>
<dbReference type="Gene3D" id="2.40.160.20">
    <property type="match status" value="1"/>
</dbReference>
<reference evidence="4 5" key="1">
    <citation type="submission" date="2020-11" db="EMBL/GenBank/DDBJ databases">
        <title>The genome sequence of Erythrobacter sp. 6D36.</title>
        <authorList>
            <person name="Liu Y."/>
        </authorList>
    </citation>
    <scope>NUCLEOTIDE SEQUENCE [LARGE SCALE GENOMIC DNA]</scope>
    <source>
        <strain evidence="4 5">6D36</strain>
    </source>
</reference>
<accession>A0A7S8IWE1</accession>
<organism evidence="4 5">
    <name type="scientific">Qipengyuania soli</name>
    <dbReference type="NCBI Taxonomy" id="2782568"/>
    <lineage>
        <taxon>Bacteria</taxon>
        <taxon>Pseudomonadati</taxon>
        <taxon>Pseudomonadota</taxon>
        <taxon>Alphaproteobacteria</taxon>
        <taxon>Sphingomonadales</taxon>
        <taxon>Erythrobacteraceae</taxon>
        <taxon>Qipengyuania</taxon>
    </lineage>
</organism>
<dbReference type="InterPro" id="IPR011250">
    <property type="entry name" value="OMP/PagP_B-barrel"/>
</dbReference>
<proteinExistence type="predicted"/>
<dbReference type="KEGG" id="qso:IRL76_05025"/>
<evidence type="ECO:0000313" key="4">
    <source>
        <dbReference type="EMBL" id="QPC99901.1"/>
    </source>
</evidence>
<sequence length="184" mass="18907">MRKTVLALAIAAPAIALPTAAQAQDVVPGSGFVAVTAGIHDLNVEDEVQAAVVGLEINDSSPIFGIAAGYDVPVGTGLFAGVEGNFNLGTDAIDSEYGLSGRLGFAMPGGAKVYGRVGYQWIDLDLNAITGADDFDFSDFDDTDGDVMVGAGVDVPLGKTFIRANVDTVSFDTLRGTVGVGMRF</sequence>